<evidence type="ECO:0000313" key="1">
    <source>
        <dbReference type="EMBL" id="SHE77574.1"/>
    </source>
</evidence>
<dbReference type="RefSeq" id="WP_159447686.1">
    <property type="nucleotide sequence ID" value="NZ_FQVN01000001.1"/>
</dbReference>
<dbReference type="OrthoDB" id="4764243at2"/>
<evidence type="ECO:0000313" key="2">
    <source>
        <dbReference type="Proteomes" id="UP000184501"/>
    </source>
</evidence>
<dbReference type="Pfam" id="PF14350">
    <property type="entry name" value="Beta_protein"/>
    <property type="match status" value="1"/>
</dbReference>
<dbReference type="EMBL" id="FQVN01000001">
    <property type="protein sequence ID" value="SHE77574.1"/>
    <property type="molecule type" value="Genomic_DNA"/>
</dbReference>
<keyword evidence="2" id="KW-1185">Reference proteome</keyword>
<name>A0A1M4W8K5_STRHI</name>
<gene>
    <name evidence="1" type="ORF">SAMN05444320_1011049</name>
</gene>
<sequence length="372" mass="40398">MNHLSGGRPRFRAMVVMKSKMGELDAAARMSSADAAVVQPLVEVLPTVTLTGRLLPKLVAAAAALAPRGRPMMVDCSLLPPTNPLAQWPRGPLDLLAHQIRQRVTREHGEAAADVVPFVPVLRADDPVAALRAVKLLDEDLGCGAALRVTISDPARAGAARRWVDRALDLMRLPADTVDLVLDLGYLAGGRTRYLDLAMTALDQIGSHHGLRSTTLVSGSVPPNRAGFDTLRMARAELDVWQAVRGEYSGRRTGYGDYGVVHPIAPREPNRPVTVYPYLYYTVADGAVFLRRELPRNADRRVPKGAAARHFLDLAIELAERSEFAGPGFSWGDEQLDACARRRIDNVGSAWRWIAMSTSHHLAQLATAPPAA</sequence>
<dbReference type="AlphaFoldDB" id="A0A1M4W8K5"/>
<proteinExistence type="predicted"/>
<dbReference type="InterPro" id="IPR025683">
    <property type="entry name" value="Protein_beta"/>
</dbReference>
<organism evidence="1 2">
    <name type="scientific">Streptoalloteichus hindustanus</name>
    <dbReference type="NCBI Taxonomy" id="2017"/>
    <lineage>
        <taxon>Bacteria</taxon>
        <taxon>Bacillati</taxon>
        <taxon>Actinomycetota</taxon>
        <taxon>Actinomycetes</taxon>
        <taxon>Pseudonocardiales</taxon>
        <taxon>Pseudonocardiaceae</taxon>
        <taxon>Streptoalloteichus</taxon>
    </lineage>
</organism>
<protein>
    <submittedName>
        <fullName evidence="1">Beta protein</fullName>
    </submittedName>
</protein>
<dbReference type="Proteomes" id="UP000184501">
    <property type="component" value="Unassembled WGS sequence"/>
</dbReference>
<accession>A0A1M4W8K5</accession>
<reference evidence="1 2" key="1">
    <citation type="submission" date="2016-11" db="EMBL/GenBank/DDBJ databases">
        <authorList>
            <person name="Jaros S."/>
            <person name="Januszkiewicz K."/>
            <person name="Wedrychowicz H."/>
        </authorList>
    </citation>
    <scope>NUCLEOTIDE SEQUENCE [LARGE SCALE GENOMIC DNA]</scope>
    <source>
        <strain evidence="1 2">DSM 44523</strain>
    </source>
</reference>